<keyword evidence="14" id="KW-0407">Ion channel</keyword>
<evidence type="ECO:0000256" key="6">
    <source>
        <dbReference type="ARBA" id="ARBA00022989"/>
    </source>
</evidence>
<dbReference type="Pfam" id="PF02932">
    <property type="entry name" value="Neur_chan_memb"/>
    <property type="match status" value="1"/>
</dbReference>
<feature type="chain" id="PRO_5002816722" description="Neurotransmitter-gated ion-channel ligand-binding domain-containing protein" evidence="17">
    <location>
        <begin position="32"/>
        <end position="445"/>
    </location>
</feature>
<evidence type="ECO:0000256" key="7">
    <source>
        <dbReference type="ARBA" id="ARBA00023018"/>
    </source>
</evidence>
<evidence type="ECO:0000256" key="4">
    <source>
        <dbReference type="ARBA" id="ARBA00022475"/>
    </source>
</evidence>
<dbReference type="InterPro" id="IPR002394">
    <property type="entry name" value="Nicotinic_acetylcholine_rcpt"/>
</dbReference>
<feature type="transmembrane region" description="Helical" evidence="16">
    <location>
        <begin position="310"/>
        <end position="336"/>
    </location>
</feature>
<keyword evidence="7" id="KW-0770">Synapse</keyword>
<dbReference type="PRINTS" id="PR00254">
    <property type="entry name" value="NICOTINICR"/>
</dbReference>
<keyword evidence="21" id="KW-1185">Reference proteome</keyword>
<evidence type="ECO:0000256" key="14">
    <source>
        <dbReference type="ARBA" id="ARBA00023303"/>
    </source>
</evidence>
<evidence type="ECO:0000256" key="9">
    <source>
        <dbReference type="ARBA" id="ARBA00023136"/>
    </source>
</evidence>
<dbReference type="InterPro" id="IPR006029">
    <property type="entry name" value="Neurotrans-gated_channel_TM"/>
</dbReference>
<dbReference type="CDD" id="cd18989">
    <property type="entry name" value="LGIC_ECD_cation"/>
    <property type="match status" value="1"/>
</dbReference>
<dbReference type="AlphaFoldDB" id="B4LTM8"/>
<dbReference type="GO" id="GO:0045211">
    <property type="term" value="C:postsynaptic membrane"/>
    <property type="evidence" value="ECO:0007669"/>
    <property type="project" value="InterPro"/>
</dbReference>
<feature type="transmembrane region" description="Helical" evidence="16">
    <location>
        <begin position="280"/>
        <end position="298"/>
    </location>
</feature>
<dbReference type="FunFam" id="1.20.58.390:FF:000092">
    <property type="entry name" value="Nicotinic acetylcholine receptor subunit alpha10"/>
    <property type="match status" value="1"/>
</dbReference>
<feature type="signal peptide" evidence="17">
    <location>
        <begin position="1"/>
        <end position="31"/>
    </location>
</feature>
<keyword evidence="5 16" id="KW-0812">Transmembrane</keyword>
<keyword evidence="10" id="KW-1015">Disulfide bond</keyword>
<comment type="function">
    <text evidence="1">After binding acetylcholine, the AChR responds by an extensive change in conformation that affects all subunits and leads to opening of an ion-conducting channel across the plasma membrane.</text>
</comment>
<evidence type="ECO:0000259" key="19">
    <source>
        <dbReference type="Pfam" id="PF02932"/>
    </source>
</evidence>
<dbReference type="Gene3D" id="2.70.170.10">
    <property type="entry name" value="Neurotransmitter-gated ion-channel ligand-binding domain"/>
    <property type="match status" value="1"/>
</dbReference>
<dbReference type="InterPro" id="IPR038050">
    <property type="entry name" value="Neuro_actylchol_rec"/>
</dbReference>
<dbReference type="Pfam" id="PF02931">
    <property type="entry name" value="Neur_chan_LBD"/>
    <property type="match status" value="1"/>
</dbReference>
<feature type="domain" description="Neurotransmitter-gated ion-channel ligand-binding" evidence="18">
    <location>
        <begin position="51"/>
        <end position="247"/>
    </location>
</feature>
<keyword evidence="12" id="KW-0325">Glycoprotein</keyword>
<dbReference type="PhylomeDB" id="B4LTM8"/>
<dbReference type="Gene3D" id="1.20.58.390">
    <property type="entry name" value="Neurotransmitter-gated ion-channel transmembrane domain"/>
    <property type="match status" value="1"/>
</dbReference>
<evidence type="ECO:0000256" key="16">
    <source>
        <dbReference type="SAM" id="Phobius"/>
    </source>
</evidence>
<dbReference type="Proteomes" id="UP000008792">
    <property type="component" value="Unassembled WGS sequence"/>
</dbReference>
<feature type="transmembrane region" description="Helical" evidence="16">
    <location>
        <begin position="417"/>
        <end position="443"/>
    </location>
</feature>
<keyword evidence="6 16" id="KW-1133">Transmembrane helix</keyword>
<keyword evidence="11" id="KW-0675">Receptor</keyword>
<evidence type="ECO:0000256" key="2">
    <source>
        <dbReference type="ARBA" id="ARBA00009237"/>
    </source>
</evidence>
<dbReference type="KEGG" id="dvi:6627851"/>
<feature type="domain" description="Neurotransmitter-gated ion-channel transmembrane" evidence="19">
    <location>
        <begin position="255"/>
        <end position="381"/>
    </location>
</feature>
<dbReference type="OMA" id="VWTPQIT"/>
<evidence type="ECO:0000256" key="12">
    <source>
        <dbReference type="ARBA" id="ARBA00023180"/>
    </source>
</evidence>
<evidence type="ECO:0000256" key="8">
    <source>
        <dbReference type="ARBA" id="ARBA00023065"/>
    </source>
</evidence>
<dbReference type="STRING" id="7244.B4LTM8"/>
<proteinExistence type="inferred from homology"/>
<keyword evidence="13" id="KW-1071">Ligand-gated ion channel</keyword>
<evidence type="ECO:0000256" key="1">
    <source>
        <dbReference type="ARBA" id="ARBA00003328"/>
    </source>
</evidence>
<evidence type="ECO:0000256" key="5">
    <source>
        <dbReference type="ARBA" id="ARBA00022692"/>
    </source>
</evidence>
<dbReference type="SUPFAM" id="SSF63712">
    <property type="entry name" value="Nicotinic receptor ligand binding domain-like"/>
    <property type="match status" value="1"/>
</dbReference>
<comment type="similarity">
    <text evidence="2">Belongs to the ligand-gated ion channel (TC 1.A.9) family. Acetylcholine receptor (TC 1.A.9.1) subfamily.</text>
</comment>
<evidence type="ECO:0000256" key="13">
    <source>
        <dbReference type="ARBA" id="ARBA00023286"/>
    </source>
</evidence>
<evidence type="ECO:0000256" key="10">
    <source>
        <dbReference type="ARBA" id="ARBA00023157"/>
    </source>
</evidence>
<evidence type="ECO:0000256" key="15">
    <source>
        <dbReference type="ARBA" id="ARBA00034099"/>
    </source>
</evidence>
<keyword evidence="4" id="KW-1003">Cell membrane</keyword>
<dbReference type="FunFam" id="2.70.170.10:FF:000028">
    <property type="entry name" value="AcetylCholine Receptor"/>
    <property type="match status" value="1"/>
</dbReference>
<dbReference type="GO" id="GO:0004888">
    <property type="term" value="F:transmembrane signaling receptor activity"/>
    <property type="evidence" value="ECO:0007669"/>
    <property type="project" value="InterPro"/>
</dbReference>
<name>B4LTM8_DROVI</name>
<dbReference type="GO" id="GO:0022848">
    <property type="term" value="F:acetylcholine-gated monoatomic cation-selective channel activity"/>
    <property type="evidence" value="ECO:0007669"/>
    <property type="project" value="InterPro"/>
</dbReference>
<feature type="transmembrane region" description="Helical" evidence="16">
    <location>
        <begin position="250"/>
        <end position="273"/>
    </location>
</feature>
<dbReference type="OrthoDB" id="410315at2759"/>
<evidence type="ECO:0000256" key="11">
    <source>
        <dbReference type="ARBA" id="ARBA00023170"/>
    </source>
</evidence>
<evidence type="ECO:0000313" key="20">
    <source>
        <dbReference type="EMBL" id="EDW65001.1"/>
    </source>
</evidence>
<evidence type="ECO:0000259" key="18">
    <source>
        <dbReference type="Pfam" id="PF02931"/>
    </source>
</evidence>
<dbReference type="SMR" id="B4LTM8"/>
<dbReference type="InterPro" id="IPR006201">
    <property type="entry name" value="Neur_channel"/>
</dbReference>
<dbReference type="HOGENOM" id="CLU_018074_0_4_1"/>
<evidence type="ECO:0000313" key="21">
    <source>
        <dbReference type="Proteomes" id="UP000008792"/>
    </source>
</evidence>
<dbReference type="PANTHER" id="PTHR18945">
    <property type="entry name" value="NEUROTRANSMITTER GATED ION CHANNEL"/>
    <property type="match status" value="1"/>
</dbReference>
<protein>
    <recommendedName>
        <fullName evidence="22">Neurotransmitter-gated ion-channel ligand-binding domain-containing protein</fullName>
    </recommendedName>
</protein>
<dbReference type="FunCoup" id="B4LTM8">
    <property type="interactions" value="2"/>
</dbReference>
<gene>
    <name evidence="20" type="primary">Dvir\GJ17782</name>
    <name evidence="20" type="ORF">Dvir_GJ17782</name>
</gene>
<reference evidence="20 21" key="1">
    <citation type="journal article" date="2007" name="Nature">
        <title>Evolution of genes and genomes on the Drosophila phylogeny.</title>
        <authorList>
            <consortium name="Drosophila 12 Genomes Consortium"/>
            <person name="Clark A.G."/>
            <person name="Eisen M.B."/>
            <person name="Smith D.R."/>
            <person name="Bergman C.M."/>
            <person name="Oliver B."/>
            <person name="Markow T.A."/>
            <person name="Kaufman T.C."/>
            <person name="Kellis M."/>
            <person name="Gelbart W."/>
            <person name="Iyer V.N."/>
            <person name="Pollard D.A."/>
            <person name="Sackton T.B."/>
            <person name="Larracuente A.M."/>
            <person name="Singh N.D."/>
            <person name="Abad J.P."/>
            <person name="Abt D.N."/>
            <person name="Adryan B."/>
            <person name="Aguade M."/>
            <person name="Akashi H."/>
            <person name="Anderson W.W."/>
            <person name="Aquadro C.F."/>
            <person name="Ardell D.H."/>
            <person name="Arguello R."/>
            <person name="Artieri C.G."/>
            <person name="Barbash D.A."/>
            <person name="Barker D."/>
            <person name="Barsanti P."/>
            <person name="Batterham P."/>
            <person name="Batzoglou S."/>
            <person name="Begun D."/>
            <person name="Bhutkar A."/>
            <person name="Blanco E."/>
            <person name="Bosak S.A."/>
            <person name="Bradley R.K."/>
            <person name="Brand A.D."/>
            <person name="Brent M.R."/>
            <person name="Brooks A.N."/>
            <person name="Brown R.H."/>
            <person name="Butlin R.K."/>
            <person name="Caggese C."/>
            <person name="Calvi B.R."/>
            <person name="Bernardo de Carvalho A."/>
            <person name="Caspi A."/>
            <person name="Castrezana S."/>
            <person name="Celniker S.E."/>
            <person name="Chang J.L."/>
            <person name="Chapple C."/>
            <person name="Chatterji S."/>
            <person name="Chinwalla A."/>
            <person name="Civetta A."/>
            <person name="Clifton S.W."/>
            <person name="Comeron J.M."/>
            <person name="Costello J.C."/>
            <person name="Coyne J.A."/>
            <person name="Daub J."/>
            <person name="David R.G."/>
            <person name="Delcher A.L."/>
            <person name="Delehaunty K."/>
            <person name="Do C.B."/>
            <person name="Ebling H."/>
            <person name="Edwards K."/>
            <person name="Eickbush T."/>
            <person name="Evans J.D."/>
            <person name="Filipski A."/>
            <person name="Findeiss S."/>
            <person name="Freyhult E."/>
            <person name="Fulton L."/>
            <person name="Fulton R."/>
            <person name="Garcia A.C."/>
            <person name="Gardiner A."/>
            <person name="Garfield D.A."/>
            <person name="Garvin B.E."/>
            <person name="Gibson G."/>
            <person name="Gilbert D."/>
            <person name="Gnerre S."/>
            <person name="Godfrey J."/>
            <person name="Good R."/>
            <person name="Gotea V."/>
            <person name="Gravely B."/>
            <person name="Greenberg A.J."/>
            <person name="Griffiths-Jones S."/>
            <person name="Gross S."/>
            <person name="Guigo R."/>
            <person name="Gustafson E.A."/>
            <person name="Haerty W."/>
            <person name="Hahn M.W."/>
            <person name="Halligan D.L."/>
            <person name="Halpern A.L."/>
            <person name="Halter G.M."/>
            <person name="Han M.V."/>
            <person name="Heger A."/>
            <person name="Hillier L."/>
            <person name="Hinrichs A.S."/>
            <person name="Holmes I."/>
            <person name="Hoskins R.A."/>
            <person name="Hubisz M.J."/>
            <person name="Hultmark D."/>
            <person name="Huntley M.A."/>
            <person name="Jaffe D.B."/>
            <person name="Jagadeeshan S."/>
            <person name="Jeck W.R."/>
            <person name="Johnson J."/>
            <person name="Jones C.D."/>
            <person name="Jordan W.C."/>
            <person name="Karpen G.H."/>
            <person name="Kataoka E."/>
            <person name="Keightley P.D."/>
            <person name="Kheradpour P."/>
            <person name="Kirkness E.F."/>
            <person name="Koerich L.B."/>
            <person name="Kristiansen K."/>
            <person name="Kudrna D."/>
            <person name="Kulathinal R.J."/>
            <person name="Kumar S."/>
            <person name="Kwok R."/>
            <person name="Lander E."/>
            <person name="Langley C.H."/>
            <person name="Lapoint R."/>
            <person name="Lazzaro B.P."/>
            <person name="Lee S.J."/>
            <person name="Levesque L."/>
            <person name="Li R."/>
            <person name="Lin C.F."/>
            <person name="Lin M.F."/>
            <person name="Lindblad-Toh K."/>
            <person name="Llopart A."/>
            <person name="Long M."/>
            <person name="Low L."/>
            <person name="Lozovsky E."/>
            <person name="Lu J."/>
            <person name="Luo M."/>
            <person name="Machado C.A."/>
            <person name="Makalowski W."/>
            <person name="Marzo M."/>
            <person name="Matsuda M."/>
            <person name="Matzkin L."/>
            <person name="McAllister B."/>
            <person name="McBride C.S."/>
            <person name="McKernan B."/>
            <person name="McKernan K."/>
            <person name="Mendez-Lago M."/>
            <person name="Minx P."/>
            <person name="Mollenhauer M.U."/>
            <person name="Montooth K."/>
            <person name="Mount S.M."/>
            <person name="Mu X."/>
            <person name="Myers E."/>
            <person name="Negre B."/>
            <person name="Newfeld S."/>
            <person name="Nielsen R."/>
            <person name="Noor M.A."/>
            <person name="O'Grady P."/>
            <person name="Pachter L."/>
            <person name="Papaceit M."/>
            <person name="Parisi M.J."/>
            <person name="Parisi M."/>
            <person name="Parts L."/>
            <person name="Pedersen J.S."/>
            <person name="Pesole G."/>
            <person name="Phillippy A.M."/>
            <person name="Ponting C.P."/>
            <person name="Pop M."/>
            <person name="Porcelli D."/>
            <person name="Powell J.R."/>
            <person name="Prohaska S."/>
            <person name="Pruitt K."/>
            <person name="Puig M."/>
            <person name="Quesneville H."/>
            <person name="Ram K.R."/>
            <person name="Rand D."/>
            <person name="Rasmussen M.D."/>
            <person name="Reed L.K."/>
            <person name="Reenan R."/>
            <person name="Reily A."/>
            <person name="Remington K.A."/>
            <person name="Rieger T.T."/>
            <person name="Ritchie M.G."/>
            <person name="Robin C."/>
            <person name="Rogers Y.H."/>
            <person name="Rohde C."/>
            <person name="Rozas J."/>
            <person name="Rubenfield M.J."/>
            <person name="Ruiz A."/>
            <person name="Russo S."/>
            <person name="Salzberg S.L."/>
            <person name="Sanchez-Gracia A."/>
            <person name="Saranga D.J."/>
            <person name="Sato H."/>
            <person name="Schaeffer S.W."/>
            <person name="Schatz M.C."/>
            <person name="Schlenke T."/>
            <person name="Schwartz R."/>
            <person name="Segarra C."/>
            <person name="Singh R.S."/>
            <person name="Sirot L."/>
            <person name="Sirota M."/>
            <person name="Sisneros N.B."/>
            <person name="Smith C.D."/>
            <person name="Smith T.F."/>
            <person name="Spieth J."/>
            <person name="Stage D.E."/>
            <person name="Stark A."/>
            <person name="Stephan W."/>
            <person name="Strausberg R.L."/>
            <person name="Strempel S."/>
            <person name="Sturgill D."/>
            <person name="Sutton G."/>
            <person name="Sutton G.G."/>
            <person name="Tao W."/>
            <person name="Teichmann S."/>
            <person name="Tobari Y.N."/>
            <person name="Tomimura Y."/>
            <person name="Tsolas J.M."/>
            <person name="Valente V.L."/>
            <person name="Venter E."/>
            <person name="Venter J.C."/>
            <person name="Vicario S."/>
            <person name="Vieira F.G."/>
            <person name="Vilella A.J."/>
            <person name="Villasante A."/>
            <person name="Walenz B."/>
            <person name="Wang J."/>
            <person name="Wasserman M."/>
            <person name="Watts T."/>
            <person name="Wilson D."/>
            <person name="Wilson R.K."/>
            <person name="Wing R.A."/>
            <person name="Wolfner M.F."/>
            <person name="Wong A."/>
            <person name="Wong G.K."/>
            <person name="Wu C.I."/>
            <person name="Wu G."/>
            <person name="Yamamoto D."/>
            <person name="Yang H.P."/>
            <person name="Yang S.P."/>
            <person name="Yorke J.A."/>
            <person name="Yoshida K."/>
            <person name="Zdobnov E."/>
            <person name="Zhang P."/>
            <person name="Zhang Y."/>
            <person name="Zimin A.V."/>
            <person name="Baldwin J."/>
            <person name="Abdouelleil A."/>
            <person name="Abdulkadir J."/>
            <person name="Abebe A."/>
            <person name="Abera B."/>
            <person name="Abreu J."/>
            <person name="Acer S.C."/>
            <person name="Aftuck L."/>
            <person name="Alexander A."/>
            <person name="An P."/>
            <person name="Anderson E."/>
            <person name="Anderson S."/>
            <person name="Arachi H."/>
            <person name="Azer M."/>
            <person name="Bachantsang P."/>
            <person name="Barry A."/>
            <person name="Bayul T."/>
            <person name="Berlin A."/>
            <person name="Bessette D."/>
            <person name="Bloom T."/>
            <person name="Blye J."/>
            <person name="Boguslavskiy L."/>
            <person name="Bonnet C."/>
            <person name="Boukhgalter B."/>
            <person name="Bourzgui I."/>
            <person name="Brown A."/>
            <person name="Cahill P."/>
            <person name="Channer S."/>
            <person name="Cheshatsang Y."/>
            <person name="Chuda L."/>
            <person name="Citroen M."/>
            <person name="Collymore A."/>
            <person name="Cooke P."/>
            <person name="Costello M."/>
            <person name="D'Aco K."/>
            <person name="Daza R."/>
            <person name="De Haan G."/>
            <person name="DeGray S."/>
            <person name="DeMaso C."/>
            <person name="Dhargay N."/>
            <person name="Dooley K."/>
            <person name="Dooley E."/>
            <person name="Doricent M."/>
            <person name="Dorje P."/>
            <person name="Dorjee K."/>
            <person name="Dupes A."/>
            <person name="Elong R."/>
            <person name="Falk J."/>
            <person name="Farina A."/>
            <person name="Faro S."/>
            <person name="Ferguson D."/>
            <person name="Fisher S."/>
            <person name="Foley C.D."/>
            <person name="Franke A."/>
            <person name="Friedrich D."/>
            <person name="Gadbois L."/>
            <person name="Gearin G."/>
            <person name="Gearin C.R."/>
            <person name="Giannoukos G."/>
            <person name="Goode T."/>
            <person name="Graham J."/>
            <person name="Grandbois E."/>
            <person name="Grewal S."/>
            <person name="Gyaltsen K."/>
            <person name="Hafez N."/>
            <person name="Hagos B."/>
            <person name="Hall J."/>
            <person name="Henson C."/>
            <person name="Hollinger A."/>
            <person name="Honan T."/>
            <person name="Huard M.D."/>
            <person name="Hughes L."/>
            <person name="Hurhula B."/>
            <person name="Husby M.E."/>
            <person name="Kamat A."/>
            <person name="Kanga B."/>
            <person name="Kashin S."/>
            <person name="Khazanovich D."/>
            <person name="Kisner P."/>
            <person name="Lance K."/>
            <person name="Lara M."/>
            <person name="Lee W."/>
            <person name="Lennon N."/>
            <person name="Letendre F."/>
            <person name="LeVine R."/>
            <person name="Lipovsky A."/>
            <person name="Liu X."/>
            <person name="Liu J."/>
            <person name="Liu S."/>
            <person name="Lokyitsang T."/>
            <person name="Lokyitsang Y."/>
            <person name="Lubonja R."/>
            <person name="Lui A."/>
            <person name="MacDonald P."/>
            <person name="Magnisalis V."/>
            <person name="Maru K."/>
            <person name="Matthews C."/>
            <person name="McCusker W."/>
            <person name="McDonough S."/>
            <person name="Mehta T."/>
            <person name="Meldrim J."/>
            <person name="Meneus L."/>
            <person name="Mihai O."/>
            <person name="Mihalev A."/>
            <person name="Mihova T."/>
            <person name="Mittelman R."/>
            <person name="Mlenga V."/>
            <person name="Montmayeur A."/>
            <person name="Mulrain L."/>
            <person name="Navidi A."/>
            <person name="Naylor J."/>
            <person name="Negash T."/>
            <person name="Nguyen T."/>
            <person name="Nguyen N."/>
            <person name="Nicol R."/>
            <person name="Norbu C."/>
            <person name="Norbu N."/>
            <person name="Novod N."/>
            <person name="O'Neill B."/>
            <person name="Osman S."/>
            <person name="Markiewicz E."/>
            <person name="Oyono O.L."/>
            <person name="Patti C."/>
            <person name="Phunkhang P."/>
            <person name="Pierre F."/>
            <person name="Priest M."/>
            <person name="Raghuraman S."/>
            <person name="Rege F."/>
            <person name="Reyes R."/>
            <person name="Rise C."/>
            <person name="Rogov P."/>
            <person name="Ross K."/>
            <person name="Ryan E."/>
            <person name="Settipalli S."/>
            <person name="Shea T."/>
            <person name="Sherpa N."/>
            <person name="Shi L."/>
            <person name="Shih D."/>
            <person name="Sparrow T."/>
            <person name="Spaulding J."/>
            <person name="Stalker J."/>
            <person name="Stange-Thomann N."/>
            <person name="Stavropoulos S."/>
            <person name="Stone C."/>
            <person name="Strader C."/>
            <person name="Tesfaye S."/>
            <person name="Thomson T."/>
            <person name="Thoulutsang Y."/>
            <person name="Thoulutsang D."/>
            <person name="Topham K."/>
            <person name="Topping I."/>
            <person name="Tsamla T."/>
            <person name="Vassiliev H."/>
            <person name="Vo A."/>
            <person name="Wangchuk T."/>
            <person name="Wangdi T."/>
            <person name="Weiand M."/>
            <person name="Wilkinson J."/>
            <person name="Wilson A."/>
            <person name="Yadav S."/>
            <person name="Young G."/>
            <person name="Yu Q."/>
            <person name="Zembek L."/>
            <person name="Zhong D."/>
            <person name="Zimmer A."/>
            <person name="Zwirko Z."/>
            <person name="Jaffe D.B."/>
            <person name="Alvarez P."/>
            <person name="Brockman W."/>
            <person name="Butler J."/>
            <person name="Chin C."/>
            <person name="Gnerre S."/>
            <person name="Grabherr M."/>
            <person name="Kleber M."/>
            <person name="Mauceli E."/>
            <person name="MacCallum I."/>
        </authorList>
    </citation>
    <scope>NUCLEOTIDE SEQUENCE [LARGE SCALE GENOMIC DNA]</scope>
    <source>
        <strain evidence="21">Tucson 15010-1051.87</strain>
    </source>
</reference>
<dbReference type="InterPro" id="IPR036719">
    <property type="entry name" value="Neuro-gated_channel_TM_sf"/>
</dbReference>
<dbReference type="eggNOG" id="KOG3645">
    <property type="taxonomic scope" value="Eukaryota"/>
</dbReference>
<comment type="subcellular location">
    <subcellularLocation>
        <location evidence="15">Synaptic cell membrane</location>
        <topology evidence="15">Multi-pass membrane protein</topology>
    </subcellularLocation>
</comment>
<dbReference type="SUPFAM" id="SSF90112">
    <property type="entry name" value="Neurotransmitter-gated ion-channel transmembrane pore"/>
    <property type="match status" value="1"/>
</dbReference>
<keyword evidence="17" id="KW-0732">Signal</keyword>
<dbReference type="EMBL" id="CH940649">
    <property type="protein sequence ID" value="EDW65001.1"/>
    <property type="molecule type" value="Genomic_DNA"/>
</dbReference>
<dbReference type="InterPro" id="IPR006202">
    <property type="entry name" value="Neur_chan_lig-bd"/>
</dbReference>
<evidence type="ECO:0000256" key="17">
    <source>
        <dbReference type="SAM" id="SignalP"/>
    </source>
</evidence>
<dbReference type="InterPro" id="IPR036734">
    <property type="entry name" value="Neur_chan_lig-bd_sf"/>
</dbReference>
<evidence type="ECO:0008006" key="22">
    <source>
        <dbReference type="Google" id="ProtNLM"/>
    </source>
</evidence>
<accession>B4LTM8</accession>
<keyword evidence="8" id="KW-0406">Ion transport</keyword>
<evidence type="ECO:0000256" key="3">
    <source>
        <dbReference type="ARBA" id="ARBA00022448"/>
    </source>
</evidence>
<keyword evidence="9 16" id="KW-0472">Membrane</keyword>
<sequence>MSTKIKTLISGRGLLTILLVFLLVSVPSASSQQDDAEGSGSKAANISALDRLQMNLFINYDVNAEPTVQGRPTNISLGLSVNYIDIDELNGKITLHCWLSVRWQDDDRSWNILQYDNITKLHIPDHKVWKPQITLFNAAADVVNYLVSTQVILSNDGSFLWVPPAVYTAYCNLNMVNWPYDEQTCKLKIGTWSLSHLQAEYNAHNKKALDYEELVQSTEWEIVSGWTQFVHQDYYSYVEFIFTAQRRSSMYTAVIYTPATCIVLLALATFWLPPQMGEKIMLNGILILLIAGFLMYFAQLLPVLAGNTPLVVVFYSASLLLLSISTVIEVVVLYLATAQHKRRVPDFVKRLLHGKLGNWLLLSQFINVTELPASQQGNGVAKELDEHVYDNADDLMTSPLDINPSETPSARALQFDWVLLATAVDRLCFIGFSLVYIVLAIVYSI</sequence>
<dbReference type="InParanoid" id="B4LTM8"/>
<organism evidence="20 21">
    <name type="scientific">Drosophila virilis</name>
    <name type="common">Fruit fly</name>
    <dbReference type="NCBI Taxonomy" id="7244"/>
    <lineage>
        <taxon>Eukaryota</taxon>
        <taxon>Metazoa</taxon>
        <taxon>Ecdysozoa</taxon>
        <taxon>Arthropoda</taxon>
        <taxon>Hexapoda</taxon>
        <taxon>Insecta</taxon>
        <taxon>Pterygota</taxon>
        <taxon>Neoptera</taxon>
        <taxon>Endopterygota</taxon>
        <taxon>Diptera</taxon>
        <taxon>Brachycera</taxon>
        <taxon>Muscomorpha</taxon>
        <taxon>Ephydroidea</taxon>
        <taxon>Drosophilidae</taxon>
        <taxon>Drosophila</taxon>
    </lineage>
</organism>
<keyword evidence="3" id="KW-0813">Transport</keyword>